<keyword evidence="3" id="KW-0479">Metal-binding</keyword>
<evidence type="ECO:0000256" key="4">
    <source>
        <dbReference type="ARBA" id="ARBA00022842"/>
    </source>
</evidence>
<reference evidence="5" key="2">
    <citation type="submission" date="2023-02" db="EMBL/GenBank/DDBJ databases">
        <authorList>
            <person name="Swenson N.G."/>
            <person name="Wegrzyn J.L."/>
            <person name="Mcevoy S.L."/>
        </authorList>
    </citation>
    <scope>NUCLEOTIDE SEQUENCE</scope>
    <source>
        <strain evidence="5">91603</strain>
        <tissue evidence="5">Leaf</tissue>
    </source>
</reference>
<dbReference type="GO" id="GO:0046872">
    <property type="term" value="F:metal ion binding"/>
    <property type="evidence" value="ECO:0007669"/>
    <property type="project" value="UniProtKB-KW"/>
</dbReference>
<evidence type="ECO:0000313" key="5">
    <source>
        <dbReference type="EMBL" id="KAI9200473.1"/>
    </source>
</evidence>
<dbReference type="InterPro" id="IPR042086">
    <property type="entry name" value="MeTrfase_capping"/>
</dbReference>
<accession>A0AAD5P4U1</accession>
<evidence type="ECO:0000256" key="1">
    <source>
        <dbReference type="ARBA" id="ARBA00022603"/>
    </source>
</evidence>
<evidence type="ECO:0000256" key="2">
    <source>
        <dbReference type="ARBA" id="ARBA00022679"/>
    </source>
</evidence>
<dbReference type="InterPro" id="IPR029063">
    <property type="entry name" value="SAM-dependent_MTases_sf"/>
</dbReference>
<dbReference type="InterPro" id="IPR005299">
    <property type="entry name" value="MeTrfase_7"/>
</dbReference>
<dbReference type="GO" id="GO:0032259">
    <property type="term" value="P:methylation"/>
    <property type="evidence" value="ECO:0007669"/>
    <property type="project" value="UniProtKB-KW"/>
</dbReference>
<reference evidence="5" key="1">
    <citation type="journal article" date="2022" name="Plant J.">
        <title>Strategies of tolerance reflected in two North American maple genomes.</title>
        <authorList>
            <person name="McEvoy S.L."/>
            <person name="Sezen U.U."/>
            <person name="Trouern-Trend A."/>
            <person name="McMahon S.M."/>
            <person name="Schaberg P.G."/>
            <person name="Yang J."/>
            <person name="Wegrzyn J.L."/>
            <person name="Swenson N.G."/>
        </authorList>
    </citation>
    <scope>NUCLEOTIDE SEQUENCE</scope>
    <source>
        <strain evidence="5">91603</strain>
    </source>
</reference>
<dbReference type="Gene3D" id="3.40.50.150">
    <property type="entry name" value="Vaccinia Virus protein VP39"/>
    <property type="match status" value="1"/>
</dbReference>
<evidence type="ECO:0000256" key="3">
    <source>
        <dbReference type="ARBA" id="ARBA00022723"/>
    </source>
</evidence>
<gene>
    <name evidence="5" type="ORF">LWI28_008499</name>
</gene>
<dbReference type="GO" id="GO:0008168">
    <property type="term" value="F:methyltransferase activity"/>
    <property type="evidence" value="ECO:0007669"/>
    <property type="project" value="UniProtKB-KW"/>
</dbReference>
<dbReference type="Gene3D" id="1.10.1200.270">
    <property type="entry name" value="Methyltransferase, alpha-helical capping domain"/>
    <property type="match status" value="1"/>
</dbReference>
<keyword evidence="4" id="KW-0460">Magnesium</keyword>
<protein>
    <submittedName>
        <fullName evidence="5">Uncharacterized protein</fullName>
    </submittedName>
</protein>
<comment type="caution">
    <text evidence="5">The sequence shown here is derived from an EMBL/GenBank/DDBJ whole genome shotgun (WGS) entry which is preliminary data.</text>
</comment>
<keyword evidence="1" id="KW-0489">Methyltransferase</keyword>
<organism evidence="5 6">
    <name type="scientific">Acer negundo</name>
    <name type="common">Box elder</name>
    <dbReference type="NCBI Taxonomy" id="4023"/>
    <lineage>
        <taxon>Eukaryota</taxon>
        <taxon>Viridiplantae</taxon>
        <taxon>Streptophyta</taxon>
        <taxon>Embryophyta</taxon>
        <taxon>Tracheophyta</taxon>
        <taxon>Spermatophyta</taxon>
        <taxon>Magnoliopsida</taxon>
        <taxon>eudicotyledons</taxon>
        <taxon>Gunneridae</taxon>
        <taxon>Pentapetalae</taxon>
        <taxon>rosids</taxon>
        <taxon>malvids</taxon>
        <taxon>Sapindales</taxon>
        <taxon>Sapindaceae</taxon>
        <taxon>Hippocastanoideae</taxon>
        <taxon>Acereae</taxon>
        <taxon>Acer</taxon>
    </lineage>
</organism>
<dbReference type="PANTHER" id="PTHR31009">
    <property type="entry name" value="S-ADENOSYL-L-METHIONINE:CARBOXYL METHYLTRANSFERASE FAMILY PROTEIN"/>
    <property type="match status" value="1"/>
</dbReference>
<sequence>METKEVIFMNKGEGESSYLQNSGISPFLSEKSKRALERAVESILEENSVPLQVLSVADLGCATSLSTFSVMATAIDTTKKMQVVAPPEFQFLLNDLPGNDFDTLTRGLSRFLNGEKCKGVSCFAMVSPGSFYGRLFPRNTLHLFYSCYSVCFLSKVPRLRDEAGLALNKGKIYISKKSPGAVREAYLCQYQQDLSLFLKSRSEEMVANGGRVVLILPGRESADPTSEDVCYHWEILAEAIASIVDDADKLDSFDVPYYVPSIEEIKQVVDKEGSFELEMIEISATDGGGLENISVKELTNSIRCFTESMISHHFGMNIVDKLYDKVTHLLIRDLATQAVPTKLISFIVVLKRKMVNYK</sequence>
<dbReference type="EMBL" id="JAJSOW010000001">
    <property type="protein sequence ID" value="KAI9200473.1"/>
    <property type="molecule type" value="Genomic_DNA"/>
</dbReference>
<evidence type="ECO:0000313" key="6">
    <source>
        <dbReference type="Proteomes" id="UP001064489"/>
    </source>
</evidence>
<name>A0AAD5P4U1_ACENE</name>
<proteinExistence type="predicted"/>
<dbReference type="Pfam" id="PF03492">
    <property type="entry name" value="Methyltransf_7"/>
    <property type="match status" value="1"/>
</dbReference>
<dbReference type="SUPFAM" id="SSF53335">
    <property type="entry name" value="S-adenosyl-L-methionine-dependent methyltransferases"/>
    <property type="match status" value="1"/>
</dbReference>
<keyword evidence="2" id="KW-0808">Transferase</keyword>
<dbReference type="Proteomes" id="UP001064489">
    <property type="component" value="Chromosome 9"/>
</dbReference>
<dbReference type="AlphaFoldDB" id="A0AAD5P4U1"/>
<keyword evidence="6" id="KW-1185">Reference proteome</keyword>